<comment type="caution">
    <text evidence="1">The sequence shown here is derived from an EMBL/GenBank/DDBJ whole genome shotgun (WGS) entry which is preliminary data.</text>
</comment>
<name>A0ACB9KZ41_9MYRT</name>
<keyword evidence="2" id="KW-1185">Reference proteome</keyword>
<reference evidence="2" key="1">
    <citation type="journal article" date="2023" name="Front. Plant Sci.">
        <title>Chromosomal-level genome assembly of Melastoma candidum provides insights into trichome evolution.</title>
        <authorList>
            <person name="Zhong Y."/>
            <person name="Wu W."/>
            <person name="Sun C."/>
            <person name="Zou P."/>
            <person name="Liu Y."/>
            <person name="Dai S."/>
            <person name="Zhou R."/>
        </authorList>
    </citation>
    <scope>NUCLEOTIDE SEQUENCE [LARGE SCALE GENOMIC DNA]</scope>
</reference>
<sequence>MPWVIQGERCGAKLYAGISFMEEGIVDEHFIMPCQLKERSGPRYFVETISQFCTNTKASIVLMTVPMQPSILDYYSPTLHQDQGELLQGKMAKNIFNSVCRCNLVMFTMFRLSPPFSFECFGCGNSALCIAFSS</sequence>
<dbReference type="Proteomes" id="UP001057402">
    <property type="component" value="Chromosome 12"/>
</dbReference>
<evidence type="ECO:0000313" key="1">
    <source>
        <dbReference type="EMBL" id="KAI4302271.1"/>
    </source>
</evidence>
<proteinExistence type="predicted"/>
<gene>
    <name evidence="1" type="ORF">MLD38_038045</name>
</gene>
<protein>
    <submittedName>
        <fullName evidence="1">Uncharacterized protein</fullName>
    </submittedName>
</protein>
<organism evidence="1 2">
    <name type="scientific">Melastoma candidum</name>
    <dbReference type="NCBI Taxonomy" id="119954"/>
    <lineage>
        <taxon>Eukaryota</taxon>
        <taxon>Viridiplantae</taxon>
        <taxon>Streptophyta</taxon>
        <taxon>Embryophyta</taxon>
        <taxon>Tracheophyta</taxon>
        <taxon>Spermatophyta</taxon>
        <taxon>Magnoliopsida</taxon>
        <taxon>eudicotyledons</taxon>
        <taxon>Gunneridae</taxon>
        <taxon>Pentapetalae</taxon>
        <taxon>rosids</taxon>
        <taxon>malvids</taxon>
        <taxon>Myrtales</taxon>
        <taxon>Melastomataceae</taxon>
        <taxon>Melastomatoideae</taxon>
        <taxon>Melastomateae</taxon>
        <taxon>Melastoma</taxon>
    </lineage>
</organism>
<evidence type="ECO:0000313" key="2">
    <source>
        <dbReference type="Proteomes" id="UP001057402"/>
    </source>
</evidence>
<accession>A0ACB9KZ41</accession>
<dbReference type="EMBL" id="CM042891">
    <property type="protein sequence ID" value="KAI4302271.1"/>
    <property type="molecule type" value="Genomic_DNA"/>
</dbReference>